<organism evidence="4 5">
    <name type="scientific">Protea cynaroides</name>
    <dbReference type="NCBI Taxonomy" id="273540"/>
    <lineage>
        <taxon>Eukaryota</taxon>
        <taxon>Viridiplantae</taxon>
        <taxon>Streptophyta</taxon>
        <taxon>Embryophyta</taxon>
        <taxon>Tracheophyta</taxon>
        <taxon>Spermatophyta</taxon>
        <taxon>Magnoliopsida</taxon>
        <taxon>Proteales</taxon>
        <taxon>Proteaceae</taxon>
        <taxon>Protea</taxon>
    </lineage>
</organism>
<evidence type="ECO:0000256" key="1">
    <source>
        <dbReference type="SAM" id="Coils"/>
    </source>
</evidence>
<dbReference type="Pfam" id="PF25874">
    <property type="entry name" value="WHD_plant_repro"/>
    <property type="match status" value="1"/>
</dbReference>
<accession>A0A9Q0GQL9</accession>
<dbReference type="InterPro" id="IPR044221">
    <property type="entry name" value="DYAD/AMEIOTIC1"/>
</dbReference>
<reference evidence="4" key="1">
    <citation type="journal article" date="2023" name="Plant J.">
        <title>The genome of the king protea, Protea cynaroides.</title>
        <authorList>
            <person name="Chang J."/>
            <person name="Duong T.A."/>
            <person name="Schoeman C."/>
            <person name="Ma X."/>
            <person name="Roodt D."/>
            <person name="Barker N."/>
            <person name="Li Z."/>
            <person name="Van de Peer Y."/>
            <person name="Mizrachi E."/>
        </authorList>
    </citation>
    <scope>NUCLEOTIDE SEQUENCE</scope>
    <source>
        <tissue evidence="4">Young leaves</tissue>
    </source>
</reference>
<dbReference type="EMBL" id="JAMYWD010000012">
    <property type="protein sequence ID" value="KAJ4951750.1"/>
    <property type="molecule type" value="Genomic_DNA"/>
</dbReference>
<feature type="coiled-coil region" evidence="1">
    <location>
        <begin position="393"/>
        <end position="431"/>
    </location>
</feature>
<feature type="compositionally biased region" description="Basic and acidic residues" evidence="2">
    <location>
        <begin position="161"/>
        <end position="171"/>
    </location>
</feature>
<feature type="coiled-coil region" evidence="1">
    <location>
        <begin position="337"/>
        <end position="364"/>
    </location>
</feature>
<dbReference type="PANTHER" id="PTHR46740">
    <property type="entry name" value="PROTEIN DYAD"/>
    <property type="match status" value="1"/>
</dbReference>
<dbReference type="GO" id="GO:0051177">
    <property type="term" value="P:meiotic sister chromatid cohesion"/>
    <property type="evidence" value="ECO:0007669"/>
    <property type="project" value="InterPro"/>
</dbReference>
<evidence type="ECO:0000256" key="2">
    <source>
        <dbReference type="SAM" id="MobiDB-lite"/>
    </source>
</evidence>
<feature type="region of interest" description="Disordered" evidence="2">
    <location>
        <begin position="161"/>
        <end position="206"/>
    </location>
</feature>
<feature type="domain" description="PTC1-like winged helix-turn-helix" evidence="3">
    <location>
        <begin position="216"/>
        <end position="298"/>
    </location>
</feature>
<gene>
    <name evidence="4" type="ORF">NE237_028582</name>
</gene>
<dbReference type="AlphaFoldDB" id="A0A9Q0GQL9"/>
<sequence>MEPEVGYFYEINHTKLPLRSPIQLKSIRIVMVTEKTPFNVSVKFPTSLSLRTYFGKDSSNGSPQDLAGNGQPVLDEQFVITSRVAREVLMRHVPSSELLKQKHLLSFWLATPLKVSENPSCVAKEGLGKCAGQVTFIRRHKEKTPQPFLASMREAKEDEKVEMEIKTEEKKKTRKKRKRESSNRIRKAKSCGKREREKPSGFNGKRQKLLKGENHRWSEERYNLSEQKLVEIMKEKGAVVGHPMLRAALRQESRKQIGDTGLLDHLLKHMAGKVAPGGKERFRRRHNPEGTMEYWLESADLINIPKEAGVNDPYWIPPPGWKRGDSPSQHGVCLRELSLLKEEMATMKGEVQELLSKKQQEEDATVDVEANGAPRSTINHSQSVSATVVTRTRKEMSKNLGKREAQLEEQLDEFSNSLKEMQEELGRLSSSLMHKETARSEVVAEQEEEEEIGAKQKDAAAVNEGGKAAEAEAAAKAEKKQRLQSGFRICKPHGTFNWPNMNMVGSGGPPCSSSSHPPSAQAQDDDLLMVSTPTSGSSATNVFHPLPPTTPSNVSFAAVENEVSVVNNSTSTTIIGADHATSEVTEQYHRQDHRHQNRQAGSWHSSVGTWLALATPNPYLDGPNLFP</sequence>
<dbReference type="Proteomes" id="UP001141806">
    <property type="component" value="Unassembled WGS sequence"/>
</dbReference>
<evidence type="ECO:0000313" key="4">
    <source>
        <dbReference type="EMBL" id="KAJ4951750.1"/>
    </source>
</evidence>
<comment type="caution">
    <text evidence="4">The sequence shown here is derived from an EMBL/GenBank/DDBJ whole genome shotgun (WGS) entry which is preliminary data.</text>
</comment>
<keyword evidence="5" id="KW-1185">Reference proteome</keyword>
<dbReference type="InterPro" id="IPR059080">
    <property type="entry name" value="WHD_PTC1"/>
</dbReference>
<dbReference type="PANTHER" id="PTHR46740:SF2">
    <property type="entry name" value="PROTEIN DYAD"/>
    <property type="match status" value="1"/>
</dbReference>
<keyword evidence="1" id="KW-0175">Coiled coil</keyword>
<dbReference type="OrthoDB" id="515863at2759"/>
<protein>
    <recommendedName>
        <fullName evidence="3">PTC1-like winged helix-turn-helix domain-containing protein</fullName>
    </recommendedName>
</protein>
<dbReference type="GO" id="GO:0007131">
    <property type="term" value="P:reciprocal meiotic recombination"/>
    <property type="evidence" value="ECO:0007669"/>
    <property type="project" value="InterPro"/>
</dbReference>
<proteinExistence type="predicted"/>
<feature type="compositionally biased region" description="Basic residues" evidence="2">
    <location>
        <begin position="172"/>
        <end position="191"/>
    </location>
</feature>
<evidence type="ECO:0000259" key="3">
    <source>
        <dbReference type="Pfam" id="PF25874"/>
    </source>
</evidence>
<evidence type="ECO:0000313" key="5">
    <source>
        <dbReference type="Proteomes" id="UP001141806"/>
    </source>
</evidence>
<name>A0A9Q0GQL9_9MAGN</name>